<keyword evidence="1" id="KW-0732">Signal</keyword>
<comment type="caution">
    <text evidence="2">The sequence shown here is derived from an EMBL/GenBank/DDBJ whole genome shotgun (WGS) entry which is preliminary data.</text>
</comment>
<accession>A0ABR1XKS4</accession>
<evidence type="ECO:0008006" key="4">
    <source>
        <dbReference type="Google" id="ProtNLM"/>
    </source>
</evidence>
<dbReference type="EMBL" id="JBBWUH010000008">
    <property type="protein sequence ID" value="KAK8159232.1"/>
    <property type="molecule type" value="Genomic_DNA"/>
</dbReference>
<gene>
    <name evidence="2" type="ORF">IWX90DRAFT_439935</name>
</gene>
<reference evidence="2 3" key="1">
    <citation type="journal article" date="2022" name="G3 (Bethesda)">
        <title>Enemy or ally: a genomic approach to elucidate the lifestyle of Phyllosticta citrichinaensis.</title>
        <authorList>
            <person name="Buijs V.A."/>
            <person name="Groenewald J.Z."/>
            <person name="Haridas S."/>
            <person name="LaButti K.M."/>
            <person name="Lipzen A."/>
            <person name="Martin F.M."/>
            <person name="Barry K."/>
            <person name="Grigoriev I.V."/>
            <person name="Crous P.W."/>
            <person name="Seidl M.F."/>
        </authorList>
    </citation>
    <scope>NUCLEOTIDE SEQUENCE [LARGE SCALE GENOMIC DNA]</scope>
    <source>
        <strain evidence="2 3">CBS 129764</strain>
    </source>
</reference>
<keyword evidence="3" id="KW-1185">Reference proteome</keyword>
<proteinExistence type="predicted"/>
<evidence type="ECO:0000256" key="1">
    <source>
        <dbReference type="SAM" id="SignalP"/>
    </source>
</evidence>
<organism evidence="2 3">
    <name type="scientific">Phyllosticta citrichinensis</name>
    <dbReference type="NCBI Taxonomy" id="1130410"/>
    <lineage>
        <taxon>Eukaryota</taxon>
        <taxon>Fungi</taxon>
        <taxon>Dikarya</taxon>
        <taxon>Ascomycota</taxon>
        <taxon>Pezizomycotina</taxon>
        <taxon>Dothideomycetes</taxon>
        <taxon>Dothideomycetes incertae sedis</taxon>
        <taxon>Botryosphaeriales</taxon>
        <taxon>Phyllostictaceae</taxon>
        <taxon>Phyllosticta</taxon>
    </lineage>
</organism>
<evidence type="ECO:0000313" key="2">
    <source>
        <dbReference type="EMBL" id="KAK8159232.1"/>
    </source>
</evidence>
<sequence>MAGWLAGWLAAFVRWLVASREPSLVATDVFTPLLMNDVKRRSWVKKECLDQIDRASDGTATSCQVKSDCRFARTGTTRLELYSSPSDSRQIL</sequence>
<dbReference type="Proteomes" id="UP001456524">
    <property type="component" value="Unassembled WGS sequence"/>
</dbReference>
<protein>
    <recommendedName>
        <fullName evidence="4">Secreted protein</fullName>
    </recommendedName>
</protein>
<feature type="chain" id="PRO_5046262584" description="Secreted protein" evidence="1">
    <location>
        <begin position="20"/>
        <end position="92"/>
    </location>
</feature>
<evidence type="ECO:0000313" key="3">
    <source>
        <dbReference type="Proteomes" id="UP001456524"/>
    </source>
</evidence>
<feature type="signal peptide" evidence="1">
    <location>
        <begin position="1"/>
        <end position="19"/>
    </location>
</feature>
<name>A0ABR1XKS4_9PEZI</name>